<dbReference type="InterPro" id="IPR016909">
    <property type="entry name" value="rRNA_lsu_MeTfrase_F"/>
</dbReference>
<accession>A0ABQ1M0K3</accession>
<evidence type="ECO:0000256" key="5">
    <source>
        <dbReference type="ARBA" id="ARBA00022691"/>
    </source>
</evidence>
<dbReference type="EMBL" id="BMEC01000005">
    <property type="protein sequence ID" value="GGC32752.1"/>
    <property type="molecule type" value="Genomic_DNA"/>
</dbReference>
<feature type="compositionally biased region" description="Basic and acidic residues" evidence="7">
    <location>
        <begin position="1"/>
        <end position="15"/>
    </location>
</feature>
<evidence type="ECO:0000313" key="8">
    <source>
        <dbReference type="EMBL" id="GGC32752.1"/>
    </source>
</evidence>
<dbReference type="PANTHER" id="PTHR13393:SF0">
    <property type="entry name" value="RNA N6-ADENOSINE-METHYLTRANSFERASE METTL16"/>
    <property type="match status" value="1"/>
</dbReference>
<feature type="region of interest" description="Disordered" evidence="7">
    <location>
        <begin position="1"/>
        <end position="20"/>
    </location>
</feature>
<name>A0ABQ1M0K3_9BACT</name>
<protein>
    <recommendedName>
        <fullName evidence="6">Ribosomal RNA large subunit methyltransferase F</fullName>
        <ecNumber evidence="6">2.1.1.181</ecNumber>
    </recommendedName>
    <alternativeName>
        <fullName evidence="6">23S rRNA mA1618 methyltransferase</fullName>
    </alternativeName>
    <alternativeName>
        <fullName evidence="6">rRNA adenine N-6-methyltransferase</fullName>
    </alternativeName>
</protein>
<gene>
    <name evidence="6 8" type="primary">rlmF</name>
    <name evidence="8" type="ORF">GCM10011506_17770</name>
</gene>
<keyword evidence="3 6" id="KW-0489">Methyltransferase</keyword>
<dbReference type="CDD" id="cd02440">
    <property type="entry name" value="AdoMet_MTases"/>
    <property type="match status" value="1"/>
</dbReference>
<evidence type="ECO:0000256" key="4">
    <source>
        <dbReference type="ARBA" id="ARBA00022679"/>
    </source>
</evidence>
<sequence length="314" mass="35606">MTDQKKKEQPTEKPGLHPNNIFRHRYDFPQLIKSCPELSTFVFTNQFGDETIEFSDPEAVKMLNKALLVHHYNLNYWDIPSGYLTPPIPGRADYLHHIAEFIGKKQGQLIKGALFRCLDIGMGASCIYPIVGVKEFGWSFLGTDIDTKAIRSAQKIVDKNPDLQEKITFRLQNSKKDIFKGIIKKHEFYDLSICNPPFHASAAEAQAGNIRKNRNLKKQKVAEAKLNFGGQSNELWCEGGEIQFVRNMIVQSKHFSHSVRWFSTLISKSANLKTVYELIKQAGAVHMETIPMSHGNKASRIVAWTFLPVKDASA</sequence>
<evidence type="ECO:0000256" key="6">
    <source>
        <dbReference type="HAMAP-Rule" id="MF_01848"/>
    </source>
</evidence>
<dbReference type="PIRSF" id="PIRSF029038">
    <property type="entry name" value="Mtase_YbiN_prd"/>
    <property type="match status" value="1"/>
</dbReference>
<keyword evidence="9" id="KW-1185">Reference proteome</keyword>
<reference evidence="9" key="1">
    <citation type="journal article" date="2019" name="Int. J. Syst. Evol. Microbiol.">
        <title>The Global Catalogue of Microorganisms (GCM) 10K type strain sequencing project: providing services to taxonomists for standard genome sequencing and annotation.</title>
        <authorList>
            <consortium name="The Broad Institute Genomics Platform"/>
            <consortium name="The Broad Institute Genome Sequencing Center for Infectious Disease"/>
            <person name="Wu L."/>
            <person name="Ma J."/>
        </authorList>
    </citation>
    <scope>NUCLEOTIDE SEQUENCE [LARGE SCALE GENOMIC DNA]</scope>
    <source>
        <strain evidence="9">CGMCC 1.10832</strain>
    </source>
</reference>
<dbReference type="SUPFAM" id="SSF53335">
    <property type="entry name" value="S-adenosyl-L-methionine-dependent methyltransferases"/>
    <property type="match status" value="1"/>
</dbReference>
<comment type="similarity">
    <text evidence="6">Belongs to the methyltransferase superfamily. METTL16/RlmF family.</text>
</comment>
<dbReference type="InterPro" id="IPR010286">
    <property type="entry name" value="METTL16/RlmF"/>
</dbReference>
<dbReference type="PANTHER" id="PTHR13393">
    <property type="entry name" value="SAM-DEPENDENT METHYLTRANSFERASE"/>
    <property type="match status" value="1"/>
</dbReference>
<evidence type="ECO:0000313" key="9">
    <source>
        <dbReference type="Proteomes" id="UP000636010"/>
    </source>
</evidence>
<comment type="caution">
    <text evidence="8">The sequence shown here is derived from an EMBL/GenBank/DDBJ whole genome shotgun (WGS) entry which is preliminary data.</text>
</comment>
<dbReference type="GO" id="GO:0032259">
    <property type="term" value="P:methylation"/>
    <property type="evidence" value="ECO:0007669"/>
    <property type="project" value="UniProtKB-KW"/>
</dbReference>
<comment type="function">
    <text evidence="6">Specifically methylates the adenine in position 1618 of 23S rRNA.</text>
</comment>
<evidence type="ECO:0000256" key="7">
    <source>
        <dbReference type="SAM" id="MobiDB-lite"/>
    </source>
</evidence>
<comment type="subcellular location">
    <subcellularLocation>
        <location evidence="6">Cytoplasm</location>
    </subcellularLocation>
</comment>
<keyword evidence="4 6" id="KW-0808">Transferase</keyword>
<dbReference type="RefSeq" id="WP_188462473.1">
    <property type="nucleotide sequence ID" value="NZ_BAABHU010000005.1"/>
</dbReference>
<dbReference type="HAMAP" id="MF_01848">
    <property type="entry name" value="23SrRNA_methyltr_F"/>
    <property type="match status" value="1"/>
</dbReference>
<evidence type="ECO:0000256" key="2">
    <source>
        <dbReference type="ARBA" id="ARBA00022552"/>
    </source>
</evidence>
<dbReference type="Pfam" id="PF05971">
    <property type="entry name" value="Methyltransf_10"/>
    <property type="match status" value="1"/>
</dbReference>
<comment type="catalytic activity">
    <reaction evidence="6">
        <text>adenosine(1618) in 23S rRNA + S-adenosyl-L-methionine = N(6)-methyladenosine(1618) in 23S rRNA + S-adenosyl-L-homocysteine + H(+)</text>
        <dbReference type="Rhea" id="RHEA:16497"/>
        <dbReference type="Rhea" id="RHEA-COMP:10229"/>
        <dbReference type="Rhea" id="RHEA-COMP:10231"/>
        <dbReference type="ChEBI" id="CHEBI:15378"/>
        <dbReference type="ChEBI" id="CHEBI:57856"/>
        <dbReference type="ChEBI" id="CHEBI:59789"/>
        <dbReference type="ChEBI" id="CHEBI:74411"/>
        <dbReference type="ChEBI" id="CHEBI:74449"/>
        <dbReference type="EC" id="2.1.1.181"/>
    </reaction>
</comment>
<keyword evidence="1 6" id="KW-0963">Cytoplasm</keyword>
<dbReference type="NCBIfam" id="NF008725">
    <property type="entry name" value="PRK11727.1"/>
    <property type="match status" value="1"/>
</dbReference>
<dbReference type="GO" id="GO:0008168">
    <property type="term" value="F:methyltransferase activity"/>
    <property type="evidence" value="ECO:0007669"/>
    <property type="project" value="UniProtKB-KW"/>
</dbReference>
<organism evidence="8 9">
    <name type="scientific">Marivirga lumbricoides</name>
    <dbReference type="NCBI Taxonomy" id="1046115"/>
    <lineage>
        <taxon>Bacteria</taxon>
        <taxon>Pseudomonadati</taxon>
        <taxon>Bacteroidota</taxon>
        <taxon>Cytophagia</taxon>
        <taxon>Cytophagales</taxon>
        <taxon>Marivirgaceae</taxon>
        <taxon>Marivirga</taxon>
    </lineage>
</organism>
<dbReference type="EC" id="2.1.1.181" evidence="6"/>
<dbReference type="Gene3D" id="3.40.50.150">
    <property type="entry name" value="Vaccinia Virus protein VP39"/>
    <property type="match status" value="1"/>
</dbReference>
<dbReference type="Proteomes" id="UP000636010">
    <property type="component" value="Unassembled WGS sequence"/>
</dbReference>
<dbReference type="InterPro" id="IPR029063">
    <property type="entry name" value="SAM-dependent_MTases_sf"/>
</dbReference>
<keyword evidence="2 6" id="KW-0698">rRNA processing</keyword>
<keyword evidence="5 6" id="KW-0949">S-adenosyl-L-methionine</keyword>
<evidence type="ECO:0000256" key="1">
    <source>
        <dbReference type="ARBA" id="ARBA00022490"/>
    </source>
</evidence>
<proteinExistence type="inferred from homology"/>
<evidence type="ECO:0000256" key="3">
    <source>
        <dbReference type="ARBA" id="ARBA00022603"/>
    </source>
</evidence>